<comment type="caution">
    <text evidence="1">The sequence shown here is derived from an EMBL/GenBank/DDBJ whole genome shotgun (WGS) entry which is preliminary data.</text>
</comment>
<dbReference type="AlphaFoldDB" id="A0A4Y2CC98"/>
<gene>
    <name evidence="1" type="ORF">AVEN_151398_1</name>
</gene>
<reference evidence="1 2" key="1">
    <citation type="journal article" date="2019" name="Sci. Rep.">
        <title>Orb-weaving spider Araneus ventricosus genome elucidates the spidroin gene catalogue.</title>
        <authorList>
            <person name="Kono N."/>
            <person name="Nakamura H."/>
            <person name="Ohtoshi R."/>
            <person name="Moran D.A.P."/>
            <person name="Shinohara A."/>
            <person name="Yoshida Y."/>
            <person name="Fujiwara M."/>
            <person name="Mori M."/>
            <person name="Tomita M."/>
            <person name="Arakawa K."/>
        </authorList>
    </citation>
    <scope>NUCLEOTIDE SEQUENCE [LARGE SCALE GENOMIC DNA]</scope>
</reference>
<proteinExistence type="predicted"/>
<protein>
    <submittedName>
        <fullName evidence="1">Uncharacterized protein</fullName>
    </submittedName>
</protein>
<accession>A0A4Y2CC98</accession>
<keyword evidence="2" id="KW-1185">Reference proteome</keyword>
<evidence type="ECO:0000313" key="2">
    <source>
        <dbReference type="Proteomes" id="UP000499080"/>
    </source>
</evidence>
<evidence type="ECO:0000313" key="1">
    <source>
        <dbReference type="EMBL" id="GBM00945.1"/>
    </source>
</evidence>
<organism evidence="1 2">
    <name type="scientific">Araneus ventricosus</name>
    <name type="common">Orbweaver spider</name>
    <name type="synonym">Epeira ventricosa</name>
    <dbReference type="NCBI Taxonomy" id="182803"/>
    <lineage>
        <taxon>Eukaryota</taxon>
        <taxon>Metazoa</taxon>
        <taxon>Ecdysozoa</taxon>
        <taxon>Arthropoda</taxon>
        <taxon>Chelicerata</taxon>
        <taxon>Arachnida</taxon>
        <taxon>Araneae</taxon>
        <taxon>Araneomorphae</taxon>
        <taxon>Entelegynae</taxon>
        <taxon>Araneoidea</taxon>
        <taxon>Araneidae</taxon>
        <taxon>Araneus</taxon>
    </lineage>
</organism>
<dbReference type="Proteomes" id="UP000499080">
    <property type="component" value="Unassembled WGS sequence"/>
</dbReference>
<dbReference type="EMBL" id="BGPR01000162">
    <property type="protein sequence ID" value="GBM00945.1"/>
    <property type="molecule type" value="Genomic_DNA"/>
</dbReference>
<sequence>MSLKDKRSKRARDAAELTKQYEISETFPNSADLLNEIQQLQMQVEVLKNCELPQPSSKIDPNIASDYVKTVIRKTVIMHIKRNHR</sequence>
<name>A0A4Y2CC98_ARAVE</name>